<dbReference type="RefSeq" id="WP_084116196.1">
    <property type="nucleotide sequence ID" value="NZ_FWXH01000008.1"/>
</dbReference>
<dbReference type="AlphaFoldDB" id="A0A1W1XMQ0"/>
<evidence type="ECO:0000313" key="3">
    <source>
        <dbReference type="EMBL" id="SMC25125.1"/>
    </source>
</evidence>
<protein>
    <submittedName>
        <fullName evidence="3">Uncharacterized protein</fullName>
    </submittedName>
</protein>
<keyword evidence="2" id="KW-0472">Membrane</keyword>
<sequence length="161" mass="18937">MSFTKSGTPFEKKHGRIIYFTFFFGILSFVPFFIMGLRVKKREWFLFGFVYLLIYPCSYLSSFSNKFISNIGTLLLLILWIASIIHAFSIKKEYLLRYEVILDETNKFDAKRKSQYKDEYDKKLEIDNIKENIKNKSYNDLGTDGGSSAFRSSSFKSKKNQ</sequence>
<dbReference type="Proteomes" id="UP000192468">
    <property type="component" value="Unassembled WGS sequence"/>
</dbReference>
<evidence type="ECO:0000313" key="4">
    <source>
        <dbReference type="Proteomes" id="UP000192468"/>
    </source>
</evidence>
<dbReference type="EMBL" id="FWXH01000008">
    <property type="protein sequence ID" value="SMC25125.1"/>
    <property type="molecule type" value="Genomic_DNA"/>
</dbReference>
<keyword evidence="2" id="KW-0812">Transmembrane</keyword>
<dbReference type="STRING" id="1121291.SAMN02745134_02372"/>
<dbReference type="OrthoDB" id="1929550at2"/>
<feature type="transmembrane region" description="Helical" evidence="2">
    <location>
        <begin position="17"/>
        <end position="37"/>
    </location>
</feature>
<reference evidence="3 4" key="1">
    <citation type="submission" date="2017-04" db="EMBL/GenBank/DDBJ databases">
        <authorList>
            <person name="Afonso C.L."/>
            <person name="Miller P.J."/>
            <person name="Scott M.A."/>
            <person name="Spackman E."/>
            <person name="Goraichik I."/>
            <person name="Dimitrov K.M."/>
            <person name="Suarez D.L."/>
            <person name="Swayne D.E."/>
        </authorList>
    </citation>
    <scope>NUCLEOTIDE SEQUENCE [LARGE SCALE GENOMIC DNA]</scope>
    <source>
        <strain evidence="3 4">DSM 12555</strain>
    </source>
</reference>
<feature type="region of interest" description="Disordered" evidence="1">
    <location>
        <begin position="136"/>
        <end position="161"/>
    </location>
</feature>
<organism evidence="3 4">
    <name type="scientific">Clostridium acidisoli DSM 12555</name>
    <dbReference type="NCBI Taxonomy" id="1121291"/>
    <lineage>
        <taxon>Bacteria</taxon>
        <taxon>Bacillati</taxon>
        <taxon>Bacillota</taxon>
        <taxon>Clostridia</taxon>
        <taxon>Eubacteriales</taxon>
        <taxon>Clostridiaceae</taxon>
        <taxon>Clostridium</taxon>
    </lineage>
</organism>
<gene>
    <name evidence="3" type="ORF">SAMN02745134_02372</name>
</gene>
<feature type="transmembrane region" description="Helical" evidence="2">
    <location>
        <begin position="67"/>
        <end position="88"/>
    </location>
</feature>
<evidence type="ECO:0000256" key="2">
    <source>
        <dbReference type="SAM" id="Phobius"/>
    </source>
</evidence>
<keyword evidence="2" id="KW-1133">Transmembrane helix</keyword>
<feature type="transmembrane region" description="Helical" evidence="2">
    <location>
        <begin position="44"/>
        <end position="61"/>
    </location>
</feature>
<name>A0A1W1XMQ0_9CLOT</name>
<accession>A0A1W1XMQ0</accession>
<evidence type="ECO:0000256" key="1">
    <source>
        <dbReference type="SAM" id="MobiDB-lite"/>
    </source>
</evidence>
<proteinExistence type="predicted"/>
<keyword evidence="4" id="KW-1185">Reference proteome</keyword>